<dbReference type="InterPro" id="IPR016032">
    <property type="entry name" value="Sig_transdc_resp-reg_C-effctor"/>
</dbReference>
<dbReference type="EMBL" id="JAUKTR010000001">
    <property type="protein sequence ID" value="MDO1558296.1"/>
    <property type="molecule type" value="Genomic_DNA"/>
</dbReference>
<reference evidence="3" key="1">
    <citation type="submission" date="2023-07" db="EMBL/GenBank/DDBJ databases">
        <title>Brevundimonas soil sp. nov., isolated from the soil of chemical plant.</title>
        <authorList>
            <person name="Wu N."/>
        </authorList>
    </citation>
    <scope>NUCLEOTIDE SEQUENCE</scope>
    <source>
        <strain evidence="3">XZ-24</strain>
    </source>
</reference>
<dbReference type="RefSeq" id="WP_302108716.1">
    <property type="nucleotide sequence ID" value="NZ_JAUKTR010000001.1"/>
</dbReference>
<proteinExistence type="predicted"/>
<keyword evidence="1" id="KW-0472">Membrane</keyword>
<dbReference type="Pfam" id="PF00196">
    <property type="entry name" value="GerE"/>
    <property type="match status" value="1"/>
</dbReference>
<evidence type="ECO:0000313" key="3">
    <source>
        <dbReference type="EMBL" id="MDO1558296.1"/>
    </source>
</evidence>
<evidence type="ECO:0000259" key="2">
    <source>
        <dbReference type="SMART" id="SM00421"/>
    </source>
</evidence>
<keyword evidence="4" id="KW-1185">Reference proteome</keyword>
<dbReference type="PRINTS" id="PR00038">
    <property type="entry name" value="HTHLUXR"/>
</dbReference>
<comment type="caution">
    <text evidence="3">The sequence shown here is derived from an EMBL/GenBank/DDBJ whole genome shotgun (WGS) entry which is preliminary data.</text>
</comment>
<evidence type="ECO:0000313" key="4">
    <source>
        <dbReference type="Proteomes" id="UP001169063"/>
    </source>
</evidence>
<protein>
    <submittedName>
        <fullName evidence="3">LuxR C-terminal-related transcriptional regulator</fullName>
    </submittedName>
</protein>
<organism evidence="3 4">
    <name type="scientific">Peiella sedimenti</name>
    <dbReference type="NCBI Taxonomy" id="3061083"/>
    <lineage>
        <taxon>Bacteria</taxon>
        <taxon>Pseudomonadati</taxon>
        <taxon>Pseudomonadota</taxon>
        <taxon>Alphaproteobacteria</taxon>
        <taxon>Caulobacterales</taxon>
        <taxon>Caulobacteraceae</taxon>
        <taxon>Peiella</taxon>
    </lineage>
</organism>
<name>A0ABT8SI95_9CAUL</name>
<evidence type="ECO:0000256" key="1">
    <source>
        <dbReference type="SAM" id="Phobius"/>
    </source>
</evidence>
<dbReference type="Gene3D" id="1.10.10.10">
    <property type="entry name" value="Winged helix-like DNA-binding domain superfamily/Winged helix DNA-binding domain"/>
    <property type="match status" value="1"/>
</dbReference>
<accession>A0ABT8SI95</accession>
<dbReference type="SMART" id="SM00421">
    <property type="entry name" value="HTH_LUXR"/>
    <property type="match status" value="1"/>
</dbReference>
<dbReference type="SUPFAM" id="SSF46894">
    <property type="entry name" value="C-terminal effector domain of the bipartite response regulators"/>
    <property type="match status" value="1"/>
</dbReference>
<dbReference type="Proteomes" id="UP001169063">
    <property type="component" value="Unassembled WGS sequence"/>
</dbReference>
<gene>
    <name evidence="3" type="ORF">Q0812_02470</name>
</gene>
<feature type="domain" description="HTH luxR-type" evidence="2">
    <location>
        <begin position="6"/>
        <end position="59"/>
    </location>
</feature>
<keyword evidence="1" id="KW-1133">Transmembrane helix</keyword>
<feature type="transmembrane region" description="Helical" evidence="1">
    <location>
        <begin position="40"/>
        <end position="59"/>
    </location>
</feature>
<dbReference type="InterPro" id="IPR000792">
    <property type="entry name" value="Tscrpt_reg_LuxR_C"/>
</dbReference>
<dbReference type="InterPro" id="IPR036388">
    <property type="entry name" value="WH-like_DNA-bd_sf"/>
</dbReference>
<sequence length="75" mass="8244">MSNDERRRLTPRELEFVAMAVQGLPNKHIARACGVSDRTVMAAFAFLAMISTLVMLAVLRTSFDLVQSFAGSGLR</sequence>
<keyword evidence="1" id="KW-0812">Transmembrane</keyword>